<keyword evidence="4 6" id="KW-0472">Membrane</keyword>
<comment type="caution">
    <text evidence="8">The sequence shown here is derived from an EMBL/GenBank/DDBJ whole genome shotgun (WGS) entry which is preliminary data.</text>
</comment>
<feature type="domain" description="Translocation and assembly module TamB C-terminal" evidence="7">
    <location>
        <begin position="839"/>
        <end position="1023"/>
    </location>
</feature>
<evidence type="ECO:0000256" key="6">
    <source>
        <dbReference type="SAM" id="Phobius"/>
    </source>
</evidence>
<gene>
    <name evidence="8" type="ORF">FNT36_20770</name>
</gene>
<sequence>MRRAFRILLRIVFGLLVLGLVLVGGVLVALRVPSVQTRLAQKAAAVLTQKLGQVVEIAGVDVRPFSHVLLDGVRVRDRRGGELFSIGRADADIQLFSVFDPSHLHVGTLTLTEPRFALRDVAGQPDSTTLDQFLSAIKRLAGPPDSTKKDSKPFDFQLHDVAIRNGHFELERPDAPRDPAYGRSIDYAHMQVDSVYADISALNFKTDTLRARVAGLRAIEVPSQTRLRELTADIQYNEHFWDFKDLKLRVGRSQLQKYLRFEYHRFGNFSDFNDSMRVITQLRGAKVYTDDIAKFAPQLATLKDSIQISGDAKGYVRDFQIKNLDVRYGRRTHVVASRAHADNLPNWRTSLMDLRLKPSQVDAADLRRWLPRSANTLVQRLGLVKLNGQFVGYVTDFVANASFDTALGKVSTDLNLKTKSDFDHAVYEGDVQSTAFQLGKFLGDESVIRDVTLNGKVTGTGFVPPVAKGHAVVSVPAIWLSGYRYHNLTLDGDFAGQGFKGKITANDPAVQLSANGEFDLNPRHQKIDVTAAIGRANLGTLGLLSMPLVVRTDAQVHLRGTQLDSLLGYARLRNSRFTLRGQTLELDTLDVTSTRSSRGERQVSLRSELLAVTATGRFEVDAVRRDIETLWHEYRLNFESNEAATAAYYRRKRQQALPNYEIDFDLNFKHINPLLNLLMPDLQVSDNSRIDGSFRQGETSILQLGGRFDSIWYGPVRTVATEFDFTTSKLPYKPEVLAQASVTSARQQVPGLGNTEKFVVEGVWDQQRINFSTSLAQSGTTNRATINGALSFLPRVVEVVFRQSGLHLLDKEYTIAADNVIRISDYGRRLDIQNFVLSNGNQRLSAQGIISPDPRQPPLQLDIANFDLGTLNSVIGQRLGGRLNMQASVSGIYNDLAINSTLAVDSLVYEGVPIGQVAGRGDWDNPSSQLRVNLDVARQQQRVLTVTGYLAPKSTTQQFNLTGRLNDAPVVLAQPFLTGILDKLGGTGQGELMLTGMFSAPNLTGAVDVQNGRFTFGYLGTTYTFADRITFTNTSILLAGIKLRDAQGNTGTVDGAVNHQGFQNMSLNLRAAFRKFQVLNTTRKDNDLYFGTAYASGSATVRGPVDDLVVDVRATSEAGTRLALPLDNAAKAQQATYIKFVNRNLPDSVKRRQAITAAALAAQNKVDLSGIQLNMNLTVTPDAYLEILLDEATGDVIRGAATGQLRLAIDTRGEFNMYGQVEIVRGAYNFTLQGLVNKEFVVRPGGVITWNGDPLDGQMNVTATYTQRTSLAPVLQSTTGPGTGSGSAVVPVTAVMNLTGPLLLPVIKLALEFNDAPSSLQNDLAAFIALLRNDEQELNRQVFSLLVFRTLSQQNAFTSVSLSGQGNAVQNSLGQIISSQLGALTSQIDQNLEIDFNINGLTADQLQALQVRLSYSFLNGRLRLTREGGISNSSYTTNTSTGITTTNQSSLLGDFSLEYFLRPDGKFRAKLRYETTPRTGDLGNNVNQNQARAGISLLHTEEFNSLRELFGRESPTRRQRNRQRAREVLTVEEDPKTNI</sequence>
<name>A0A558BM76_9BACT</name>
<evidence type="ECO:0000313" key="8">
    <source>
        <dbReference type="EMBL" id="TVT37614.1"/>
    </source>
</evidence>
<dbReference type="RefSeq" id="WP_144851720.1">
    <property type="nucleotide sequence ID" value="NZ_VMRJ01000006.1"/>
</dbReference>
<feature type="compositionally biased region" description="Basic and acidic residues" evidence="5">
    <location>
        <begin position="1524"/>
        <end position="1539"/>
    </location>
</feature>
<dbReference type="Pfam" id="PF04357">
    <property type="entry name" value="TamB"/>
    <property type="match status" value="2"/>
</dbReference>
<evidence type="ECO:0000256" key="4">
    <source>
        <dbReference type="ARBA" id="ARBA00023136"/>
    </source>
</evidence>
<dbReference type="Pfam" id="PF05359">
    <property type="entry name" value="DUF748"/>
    <property type="match status" value="1"/>
</dbReference>
<keyword evidence="3 6" id="KW-1133">Transmembrane helix</keyword>
<keyword evidence="2 6" id="KW-0812">Transmembrane</keyword>
<reference evidence="8 9" key="1">
    <citation type="submission" date="2019-07" db="EMBL/GenBank/DDBJ databases">
        <title>Hymenobacter sp. straun FUR1 Genome sequencing and assembly.</title>
        <authorList>
            <person name="Chhetri G."/>
        </authorList>
    </citation>
    <scope>NUCLEOTIDE SEQUENCE [LARGE SCALE GENOMIC DNA]</scope>
    <source>
        <strain evidence="8 9">Fur1</strain>
    </source>
</reference>
<keyword evidence="9" id="KW-1185">Reference proteome</keyword>
<dbReference type="InterPro" id="IPR008023">
    <property type="entry name" value="DUF748"/>
</dbReference>
<feature type="transmembrane region" description="Helical" evidence="6">
    <location>
        <begin position="7"/>
        <end position="30"/>
    </location>
</feature>
<dbReference type="GO" id="GO:0005886">
    <property type="term" value="C:plasma membrane"/>
    <property type="evidence" value="ECO:0007669"/>
    <property type="project" value="InterPro"/>
</dbReference>
<dbReference type="GO" id="GO:0009306">
    <property type="term" value="P:protein secretion"/>
    <property type="evidence" value="ECO:0007669"/>
    <property type="project" value="InterPro"/>
</dbReference>
<evidence type="ECO:0000259" key="7">
    <source>
        <dbReference type="Pfam" id="PF04357"/>
    </source>
</evidence>
<dbReference type="Proteomes" id="UP000317624">
    <property type="component" value="Unassembled WGS sequence"/>
</dbReference>
<dbReference type="EMBL" id="VMRJ01000006">
    <property type="protein sequence ID" value="TVT37614.1"/>
    <property type="molecule type" value="Genomic_DNA"/>
</dbReference>
<proteinExistence type="predicted"/>
<evidence type="ECO:0000313" key="9">
    <source>
        <dbReference type="Proteomes" id="UP000317624"/>
    </source>
</evidence>
<accession>A0A558BM76</accession>
<organism evidence="8 9">
    <name type="scientific">Hymenobacter setariae</name>
    <dbReference type="NCBI Taxonomy" id="2594794"/>
    <lineage>
        <taxon>Bacteria</taxon>
        <taxon>Pseudomonadati</taxon>
        <taxon>Bacteroidota</taxon>
        <taxon>Cytophagia</taxon>
        <taxon>Cytophagales</taxon>
        <taxon>Hymenobacteraceae</taxon>
        <taxon>Hymenobacter</taxon>
    </lineage>
</organism>
<evidence type="ECO:0000256" key="1">
    <source>
        <dbReference type="ARBA" id="ARBA00004167"/>
    </source>
</evidence>
<evidence type="ECO:0000256" key="2">
    <source>
        <dbReference type="ARBA" id="ARBA00022692"/>
    </source>
</evidence>
<protein>
    <recommendedName>
        <fullName evidence="7">Translocation and assembly module TamB C-terminal domain-containing protein</fullName>
    </recommendedName>
</protein>
<dbReference type="InterPro" id="IPR007452">
    <property type="entry name" value="TamB_C"/>
</dbReference>
<evidence type="ECO:0000256" key="3">
    <source>
        <dbReference type="ARBA" id="ARBA00022989"/>
    </source>
</evidence>
<feature type="region of interest" description="Disordered" evidence="5">
    <location>
        <begin position="1513"/>
        <end position="1539"/>
    </location>
</feature>
<evidence type="ECO:0000256" key="5">
    <source>
        <dbReference type="SAM" id="MobiDB-lite"/>
    </source>
</evidence>
<feature type="domain" description="Translocation and assembly module TamB C-terminal" evidence="7">
    <location>
        <begin position="1043"/>
        <end position="1488"/>
    </location>
</feature>
<comment type="subcellular location">
    <subcellularLocation>
        <location evidence="1">Membrane</location>
        <topology evidence="1">Single-pass membrane protein</topology>
    </subcellularLocation>
</comment>
<dbReference type="OrthoDB" id="9766390at2"/>